<dbReference type="AlphaFoldDB" id="A0A0C4WK96"/>
<protein>
    <recommendedName>
        <fullName evidence="2">Type II secretion system protein H</fullName>
    </recommendedName>
    <alternativeName>
        <fullName evidence="10">General secretion pathway protein H</fullName>
    </alternativeName>
</protein>
<evidence type="ECO:0000256" key="3">
    <source>
        <dbReference type="ARBA" id="ARBA00022475"/>
    </source>
</evidence>
<comment type="subcellular location">
    <subcellularLocation>
        <location evidence="1">Cell inner membrane</location>
        <topology evidence="1">Single-pass membrane protein</topology>
    </subcellularLocation>
</comment>
<dbReference type="KEGG" id="acx:Achr_9790"/>
<evidence type="ECO:0000256" key="11">
    <source>
        <dbReference type="SAM" id="Phobius"/>
    </source>
</evidence>
<dbReference type="GO" id="GO:0015627">
    <property type="term" value="C:type II protein secretion system complex"/>
    <property type="evidence" value="ECO:0007669"/>
    <property type="project" value="InterPro"/>
</dbReference>
<evidence type="ECO:0000256" key="10">
    <source>
        <dbReference type="ARBA" id="ARBA00030775"/>
    </source>
</evidence>
<dbReference type="SUPFAM" id="SSF54523">
    <property type="entry name" value="Pili subunits"/>
    <property type="match status" value="1"/>
</dbReference>
<dbReference type="EMBL" id="CP010415">
    <property type="protein sequence ID" value="AJE20461.1"/>
    <property type="molecule type" value="Genomic_DNA"/>
</dbReference>
<evidence type="ECO:0000259" key="12">
    <source>
        <dbReference type="Pfam" id="PF12019"/>
    </source>
</evidence>
<keyword evidence="4" id="KW-0488">Methylation</keyword>
<evidence type="ECO:0000256" key="5">
    <source>
        <dbReference type="ARBA" id="ARBA00022519"/>
    </source>
</evidence>
<dbReference type="GO" id="GO:0005886">
    <property type="term" value="C:plasma membrane"/>
    <property type="evidence" value="ECO:0007669"/>
    <property type="project" value="UniProtKB-SubCell"/>
</dbReference>
<evidence type="ECO:0000256" key="7">
    <source>
        <dbReference type="ARBA" id="ARBA00022989"/>
    </source>
</evidence>
<keyword evidence="14" id="KW-1185">Reference proteome</keyword>
<organism evidence="13 14">
    <name type="scientific">Azotobacter chroococcum NCIMB 8003</name>
    <dbReference type="NCBI Taxonomy" id="1328314"/>
    <lineage>
        <taxon>Bacteria</taxon>
        <taxon>Pseudomonadati</taxon>
        <taxon>Pseudomonadota</taxon>
        <taxon>Gammaproteobacteria</taxon>
        <taxon>Pseudomonadales</taxon>
        <taxon>Pseudomonadaceae</taxon>
        <taxon>Azotobacter</taxon>
    </lineage>
</organism>
<dbReference type="Pfam" id="PF12019">
    <property type="entry name" value="GspH"/>
    <property type="match status" value="1"/>
</dbReference>
<keyword evidence="3" id="KW-1003">Cell membrane</keyword>
<sequence>MPPASSGGYVRHGNGFVQCGFTLVELMVALAVLAILLGIAVPSFTEVSLSGRLRSLANGLVASATLGRSEAIKRNAVVTLCASSDGATCAEPGEGDWHQGWIVVADGTVLHAQSAAPSGYRITAGVTSIAFQPTGLGATSTSLTICRSSPSAGSQERVVEISLTGRTSVKTTTAGECPEGS</sequence>
<dbReference type="InterPro" id="IPR045584">
    <property type="entry name" value="Pilin-like"/>
</dbReference>
<feature type="domain" description="General secretion pathway GspH" evidence="12">
    <location>
        <begin position="57"/>
        <end position="165"/>
    </location>
</feature>
<dbReference type="Gene3D" id="3.55.40.10">
    <property type="entry name" value="minor pseudopilin epsh domain"/>
    <property type="match status" value="1"/>
</dbReference>
<keyword evidence="5" id="KW-0997">Cell inner membrane</keyword>
<dbReference type="NCBIfam" id="TIGR02532">
    <property type="entry name" value="IV_pilin_GFxxxE"/>
    <property type="match status" value="1"/>
</dbReference>
<dbReference type="GO" id="GO:0015628">
    <property type="term" value="P:protein secretion by the type II secretion system"/>
    <property type="evidence" value="ECO:0007669"/>
    <property type="project" value="InterPro"/>
</dbReference>
<evidence type="ECO:0000313" key="14">
    <source>
        <dbReference type="Proteomes" id="UP000068210"/>
    </source>
</evidence>
<evidence type="ECO:0000256" key="9">
    <source>
        <dbReference type="ARBA" id="ARBA00025772"/>
    </source>
</evidence>
<keyword evidence="8 11" id="KW-0472">Membrane</keyword>
<dbReference type="InterPro" id="IPR012902">
    <property type="entry name" value="N_methyl_site"/>
</dbReference>
<name>A0A0C4WK96_9GAMM</name>
<keyword evidence="7 11" id="KW-1133">Transmembrane helix</keyword>
<gene>
    <name evidence="13" type="ORF">Achr_9790</name>
</gene>
<comment type="similarity">
    <text evidence="9">Belongs to the GSP H family.</text>
</comment>
<dbReference type="Proteomes" id="UP000068210">
    <property type="component" value="Chromosome"/>
</dbReference>
<dbReference type="HOGENOM" id="CLU_084761_1_2_6"/>
<evidence type="ECO:0000313" key="13">
    <source>
        <dbReference type="EMBL" id="AJE20461.1"/>
    </source>
</evidence>
<proteinExistence type="inferred from homology"/>
<keyword evidence="6 11" id="KW-0812">Transmembrane</keyword>
<dbReference type="STRING" id="1328314.Achr_9790"/>
<evidence type="ECO:0000256" key="8">
    <source>
        <dbReference type="ARBA" id="ARBA00023136"/>
    </source>
</evidence>
<dbReference type="InterPro" id="IPR022346">
    <property type="entry name" value="T2SS_GspH"/>
</dbReference>
<evidence type="ECO:0000256" key="4">
    <source>
        <dbReference type="ARBA" id="ARBA00022481"/>
    </source>
</evidence>
<evidence type="ECO:0000256" key="1">
    <source>
        <dbReference type="ARBA" id="ARBA00004377"/>
    </source>
</evidence>
<feature type="transmembrane region" description="Helical" evidence="11">
    <location>
        <begin position="20"/>
        <end position="44"/>
    </location>
</feature>
<evidence type="ECO:0000256" key="6">
    <source>
        <dbReference type="ARBA" id="ARBA00022692"/>
    </source>
</evidence>
<accession>A0A0C4WK96</accession>
<evidence type="ECO:0000256" key="2">
    <source>
        <dbReference type="ARBA" id="ARBA00021549"/>
    </source>
</evidence>
<dbReference type="Pfam" id="PF07963">
    <property type="entry name" value="N_methyl"/>
    <property type="match status" value="1"/>
</dbReference>
<reference evidence="13 14" key="1">
    <citation type="journal article" date="2015" name="PLoS ONE">
        <title>Azotobacter Genomes: The Genome of Azotobacter chroococcum NCIMB 8003 (ATCC 4412).</title>
        <authorList>
            <person name="Robson R.L."/>
            <person name="Jones R."/>
            <person name="Robson R.M."/>
            <person name="Schwartz A."/>
            <person name="Richardson T.H."/>
        </authorList>
    </citation>
    <scope>NUCLEOTIDE SEQUENCE [LARGE SCALE GENOMIC DNA]</scope>
    <source>
        <strain evidence="13 14">NCIMB 8003</strain>
    </source>
</reference>